<gene>
    <name evidence="2" type="ORF">HPP92_004690</name>
</gene>
<feature type="region of interest" description="Disordered" evidence="1">
    <location>
        <begin position="1"/>
        <end position="23"/>
    </location>
</feature>
<sequence>MRCSGRADEGRSAVPTGDSGHWLSAKTNQASWWAVKNQVQAQGVTSELAGRMSAIKAGQQFPGVEVHVSKRGQQKEKPLRRCGI</sequence>
<dbReference type="EMBL" id="JADCNL010000002">
    <property type="protein sequence ID" value="KAG0491292.1"/>
    <property type="molecule type" value="Genomic_DNA"/>
</dbReference>
<protein>
    <submittedName>
        <fullName evidence="2">Uncharacterized protein</fullName>
    </submittedName>
</protein>
<name>A0A835RSK7_VANPL</name>
<keyword evidence="3" id="KW-1185">Reference proteome</keyword>
<evidence type="ECO:0000313" key="2">
    <source>
        <dbReference type="EMBL" id="KAG0491292.1"/>
    </source>
</evidence>
<dbReference type="OrthoDB" id="2020668at2759"/>
<evidence type="ECO:0000256" key="1">
    <source>
        <dbReference type="SAM" id="MobiDB-lite"/>
    </source>
</evidence>
<comment type="caution">
    <text evidence="2">The sequence shown here is derived from an EMBL/GenBank/DDBJ whole genome shotgun (WGS) entry which is preliminary data.</text>
</comment>
<proteinExistence type="predicted"/>
<dbReference type="AlphaFoldDB" id="A0A835RSK7"/>
<dbReference type="Proteomes" id="UP000636800">
    <property type="component" value="Chromosome 2"/>
</dbReference>
<accession>A0A835RSK7</accession>
<organism evidence="2 3">
    <name type="scientific">Vanilla planifolia</name>
    <name type="common">Vanilla</name>
    <dbReference type="NCBI Taxonomy" id="51239"/>
    <lineage>
        <taxon>Eukaryota</taxon>
        <taxon>Viridiplantae</taxon>
        <taxon>Streptophyta</taxon>
        <taxon>Embryophyta</taxon>
        <taxon>Tracheophyta</taxon>
        <taxon>Spermatophyta</taxon>
        <taxon>Magnoliopsida</taxon>
        <taxon>Liliopsida</taxon>
        <taxon>Asparagales</taxon>
        <taxon>Orchidaceae</taxon>
        <taxon>Vanilloideae</taxon>
        <taxon>Vanilleae</taxon>
        <taxon>Vanilla</taxon>
    </lineage>
</organism>
<reference evidence="2 3" key="1">
    <citation type="journal article" date="2020" name="Nat. Food">
        <title>A phased Vanilla planifolia genome enables genetic improvement of flavour and production.</title>
        <authorList>
            <person name="Hasing T."/>
            <person name="Tang H."/>
            <person name="Brym M."/>
            <person name="Khazi F."/>
            <person name="Huang T."/>
            <person name="Chambers A.H."/>
        </authorList>
    </citation>
    <scope>NUCLEOTIDE SEQUENCE [LARGE SCALE GENOMIC DNA]</scope>
    <source>
        <tissue evidence="2">Leaf</tissue>
    </source>
</reference>
<feature type="compositionally biased region" description="Basic and acidic residues" evidence="1">
    <location>
        <begin position="1"/>
        <end position="11"/>
    </location>
</feature>
<evidence type="ECO:0000313" key="3">
    <source>
        <dbReference type="Proteomes" id="UP000636800"/>
    </source>
</evidence>